<dbReference type="EMBL" id="CM056815">
    <property type="protein sequence ID" value="KAJ8629648.1"/>
    <property type="molecule type" value="Genomic_DNA"/>
</dbReference>
<protein>
    <submittedName>
        <fullName evidence="1">Uncharacterized protein</fullName>
    </submittedName>
</protein>
<sequence>MNSGKPRILRLLRRRRSVLHACRASSSSDLFFSLDGKQNRTGSINSSSCNTINLVTAAEINGGYSLSIKSLL</sequence>
<evidence type="ECO:0000313" key="2">
    <source>
        <dbReference type="Proteomes" id="UP001234297"/>
    </source>
</evidence>
<proteinExistence type="predicted"/>
<comment type="caution">
    <text evidence="1">The sequence shown here is derived from an EMBL/GenBank/DDBJ whole genome shotgun (WGS) entry which is preliminary data.</text>
</comment>
<keyword evidence="2" id="KW-1185">Reference proteome</keyword>
<reference evidence="1 2" key="1">
    <citation type="journal article" date="2022" name="Hortic Res">
        <title>A haplotype resolved chromosomal level avocado genome allows analysis of novel avocado genes.</title>
        <authorList>
            <person name="Nath O."/>
            <person name="Fletcher S.J."/>
            <person name="Hayward A."/>
            <person name="Shaw L.M."/>
            <person name="Masouleh A.K."/>
            <person name="Furtado A."/>
            <person name="Henry R.J."/>
            <person name="Mitter N."/>
        </authorList>
    </citation>
    <scope>NUCLEOTIDE SEQUENCE [LARGE SCALE GENOMIC DNA]</scope>
    <source>
        <strain evidence="2">cv. Hass</strain>
    </source>
</reference>
<accession>A0ACC2L8M7</accession>
<name>A0ACC2L8M7_PERAE</name>
<organism evidence="1 2">
    <name type="scientific">Persea americana</name>
    <name type="common">Avocado</name>
    <dbReference type="NCBI Taxonomy" id="3435"/>
    <lineage>
        <taxon>Eukaryota</taxon>
        <taxon>Viridiplantae</taxon>
        <taxon>Streptophyta</taxon>
        <taxon>Embryophyta</taxon>
        <taxon>Tracheophyta</taxon>
        <taxon>Spermatophyta</taxon>
        <taxon>Magnoliopsida</taxon>
        <taxon>Magnoliidae</taxon>
        <taxon>Laurales</taxon>
        <taxon>Lauraceae</taxon>
        <taxon>Persea</taxon>
    </lineage>
</organism>
<evidence type="ECO:0000313" key="1">
    <source>
        <dbReference type="EMBL" id="KAJ8629648.1"/>
    </source>
</evidence>
<gene>
    <name evidence="1" type="ORF">MRB53_022971</name>
</gene>
<dbReference type="Proteomes" id="UP001234297">
    <property type="component" value="Chromosome 7"/>
</dbReference>